<organism evidence="18 19">
    <name type="scientific">Diplocloster modestus</name>
    <dbReference type="NCBI Taxonomy" id="2850322"/>
    <lineage>
        <taxon>Bacteria</taxon>
        <taxon>Bacillati</taxon>
        <taxon>Bacillota</taxon>
        <taxon>Clostridia</taxon>
        <taxon>Lachnospirales</taxon>
        <taxon>Lachnospiraceae</taxon>
        <taxon>Diplocloster</taxon>
    </lineage>
</organism>
<evidence type="ECO:0000313" key="19">
    <source>
        <dbReference type="Proteomes" id="UP001314681"/>
    </source>
</evidence>
<name>A0ABS6KB71_9FIRM</name>
<evidence type="ECO:0000256" key="5">
    <source>
        <dbReference type="ARBA" id="ARBA00022741"/>
    </source>
</evidence>
<keyword evidence="11" id="KW-0267">Excision nuclease</keyword>
<dbReference type="SUPFAM" id="SSF52540">
    <property type="entry name" value="P-loop containing nucleoside triphosphate hydrolases"/>
    <property type="match status" value="2"/>
</dbReference>
<sequence>MSNIAVINAFEGNLKNITVEIPRGKLTVFTGISGSGKSTLLMDVLYMECQRQYLEAMSFQGIAKPKVERVRNVSPAIIISQTDANRNPRSTVGTLTDMYTGLRLIYEKLGVRRCPACGKMISAADCAEETEKTGDDFRVYMYCCECNHKMRKLTRTDFSFNTREGACETCEGLGKTLVVDREAVVHKDLSLKEGAVDFWEKKYKDYQMETLRAAYRYYGIPLPEEEMPVEQYDELQTAILYEGVGCELVKKVFKGRETPRTVAEGRFEGLIPTLRRRFANQNGGSRYIQKYFISAECPDCHGERLCENSRTVTVNKVRLPELSGVSLGELAEWIRDLKAVLSEKDQGLVKDYLLDIETKIQRFLHVGLKYLSLDRQIITLSGGELQRIRLAAVLDSDLTGIIYILDEPTAGLHPKDTRGLITILKRLRDLGNTVLVIEHDPDVMRAADHIVDIGPGSGKYGGNIIGAGTLDEIRTQPLSITGQYLEQTHPVKSTYREGDGFFITIRNACKFNLKHLDVDIPLGRLVTVTGASGSGKSTLICEILAQGNSRGKENKVEGCGNFDGIIQIGQTPINRSKRSNIATYSEIYTEIRTIFSKLREAKEKGMTARDFSFNIPGGRCENCEGMGVVTNNLLFFENNEVVCPVCQGRRFQEYVLPVKFQGLSITDILGLSVEEALPVFEDYPNILRTLKLLKDVGLAYLELGQTLTTLSGGEGQRLKLAKELIGNTGGRNLYLLDEPTRGLHPLDIENFLKLLNHMVDTGNSVIVIEHNQQIIQNSDWIIDLGPDGGEQGGEIIFTGTPADLLHSETGVTALYLKENIKHKI</sequence>
<keyword evidence="19" id="KW-1185">Reference proteome</keyword>
<keyword evidence="2" id="KW-0963">Cytoplasm</keyword>
<keyword evidence="6" id="KW-0227">DNA damage</keyword>
<accession>A0ABS6KB71</accession>
<evidence type="ECO:0000256" key="1">
    <source>
        <dbReference type="ARBA" id="ARBA00004496"/>
    </source>
</evidence>
<dbReference type="InterPro" id="IPR003439">
    <property type="entry name" value="ABC_transporter-like_ATP-bd"/>
</dbReference>
<dbReference type="Gene3D" id="1.10.8.280">
    <property type="entry name" value="ABC transporter ATPase domain-like"/>
    <property type="match status" value="1"/>
</dbReference>
<dbReference type="EMBL" id="JAHQCX010000013">
    <property type="protein sequence ID" value="MBU9727774.1"/>
    <property type="molecule type" value="Genomic_DNA"/>
</dbReference>
<evidence type="ECO:0000256" key="9">
    <source>
        <dbReference type="ARBA" id="ARBA00022833"/>
    </source>
</evidence>
<evidence type="ECO:0000256" key="11">
    <source>
        <dbReference type="ARBA" id="ARBA00022881"/>
    </source>
</evidence>
<keyword evidence="10" id="KW-0067">ATP-binding</keyword>
<keyword evidence="13" id="KW-0234">DNA repair</keyword>
<evidence type="ECO:0000256" key="8">
    <source>
        <dbReference type="ARBA" id="ARBA00022771"/>
    </source>
</evidence>
<dbReference type="InterPro" id="IPR041552">
    <property type="entry name" value="UvrA_DNA-bd"/>
</dbReference>
<comment type="similarity">
    <text evidence="14">Belongs to the ABC transporter superfamily. UvrA family.</text>
</comment>
<evidence type="ECO:0000256" key="2">
    <source>
        <dbReference type="ARBA" id="ARBA00022490"/>
    </source>
</evidence>
<evidence type="ECO:0000256" key="16">
    <source>
        <dbReference type="ARBA" id="ARBA00042156"/>
    </source>
</evidence>
<dbReference type="PANTHER" id="PTHR43152:SF1">
    <property type="entry name" value="UVRA PROTEIN"/>
    <property type="match status" value="1"/>
</dbReference>
<dbReference type="Gene3D" id="1.20.1580.10">
    <property type="entry name" value="ABC transporter ATPase like domain"/>
    <property type="match status" value="2"/>
</dbReference>
<evidence type="ECO:0000256" key="7">
    <source>
        <dbReference type="ARBA" id="ARBA00022769"/>
    </source>
</evidence>
<evidence type="ECO:0000256" key="10">
    <source>
        <dbReference type="ARBA" id="ARBA00022840"/>
    </source>
</evidence>
<reference evidence="18 19" key="1">
    <citation type="submission" date="2021-06" db="EMBL/GenBank/DDBJ databases">
        <title>Description of novel taxa of the family Lachnospiraceae.</title>
        <authorList>
            <person name="Chaplin A.V."/>
            <person name="Sokolova S.R."/>
            <person name="Pikina A.P."/>
            <person name="Korzhanova M."/>
            <person name="Belova V."/>
            <person name="Korostin D."/>
            <person name="Efimov B.A."/>
        </authorList>
    </citation>
    <scope>NUCLEOTIDE SEQUENCE [LARGE SCALE GENOMIC DNA]</scope>
    <source>
        <strain evidence="18 19">ASD4241</strain>
    </source>
</reference>
<dbReference type="RefSeq" id="WP_158355591.1">
    <property type="nucleotide sequence ID" value="NZ_JAHQCX010000013.1"/>
</dbReference>
<dbReference type="Pfam" id="PF17755">
    <property type="entry name" value="UvrA_DNA-bind"/>
    <property type="match status" value="1"/>
</dbReference>
<proteinExistence type="inferred from homology"/>
<dbReference type="Gene3D" id="3.40.50.300">
    <property type="entry name" value="P-loop containing nucleotide triphosphate hydrolases"/>
    <property type="match status" value="2"/>
</dbReference>
<comment type="subcellular location">
    <subcellularLocation>
        <location evidence="1">Cytoplasm</location>
    </subcellularLocation>
</comment>
<gene>
    <name evidence="18" type="ORF">KTH90_17330</name>
</gene>
<evidence type="ECO:0000259" key="17">
    <source>
        <dbReference type="PROSITE" id="PS50893"/>
    </source>
</evidence>
<evidence type="ECO:0000313" key="18">
    <source>
        <dbReference type="EMBL" id="MBU9727774.1"/>
    </source>
</evidence>
<dbReference type="SMART" id="SM00382">
    <property type="entry name" value="AAA"/>
    <property type="match status" value="2"/>
</dbReference>
<dbReference type="PANTHER" id="PTHR43152">
    <property type="entry name" value="UVRABC SYSTEM PROTEIN A"/>
    <property type="match status" value="1"/>
</dbReference>
<protein>
    <recommendedName>
        <fullName evidence="15">UvrABC system protein A</fullName>
    </recommendedName>
    <alternativeName>
        <fullName evidence="16">Excinuclease ABC subunit A</fullName>
    </alternativeName>
</protein>
<dbReference type="Pfam" id="PF00005">
    <property type="entry name" value="ABC_tran"/>
    <property type="match status" value="1"/>
</dbReference>
<dbReference type="PROSITE" id="PS50893">
    <property type="entry name" value="ABC_TRANSPORTER_2"/>
    <property type="match status" value="2"/>
</dbReference>
<keyword evidence="12" id="KW-0238">DNA-binding</keyword>
<evidence type="ECO:0000256" key="13">
    <source>
        <dbReference type="ARBA" id="ARBA00023204"/>
    </source>
</evidence>
<evidence type="ECO:0000256" key="4">
    <source>
        <dbReference type="ARBA" id="ARBA00022737"/>
    </source>
</evidence>
<keyword evidence="3" id="KW-0479">Metal-binding</keyword>
<dbReference type="PROSITE" id="PS00211">
    <property type="entry name" value="ABC_TRANSPORTER_1"/>
    <property type="match status" value="1"/>
</dbReference>
<evidence type="ECO:0000256" key="15">
    <source>
        <dbReference type="ARBA" id="ARBA00039316"/>
    </source>
</evidence>
<feature type="domain" description="ABC transporter" evidence="17">
    <location>
        <begin position="495"/>
        <end position="817"/>
    </location>
</feature>
<keyword evidence="5" id="KW-0547">Nucleotide-binding</keyword>
<dbReference type="Proteomes" id="UP001314681">
    <property type="component" value="Unassembled WGS sequence"/>
</dbReference>
<keyword evidence="9" id="KW-0862">Zinc</keyword>
<keyword evidence="4" id="KW-0677">Repeat</keyword>
<feature type="domain" description="ABC transporter" evidence="17">
    <location>
        <begin position="235"/>
        <end position="480"/>
    </location>
</feature>
<evidence type="ECO:0000256" key="3">
    <source>
        <dbReference type="ARBA" id="ARBA00022723"/>
    </source>
</evidence>
<dbReference type="InterPro" id="IPR027417">
    <property type="entry name" value="P-loop_NTPase"/>
</dbReference>
<evidence type="ECO:0000256" key="14">
    <source>
        <dbReference type="ARBA" id="ARBA00038000"/>
    </source>
</evidence>
<keyword evidence="8" id="KW-0863">Zinc-finger</keyword>
<evidence type="ECO:0000256" key="12">
    <source>
        <dbReference type="ARBA" id="ARBA00023125"/>
    </source>
</evidence>
<comment type="caution">
    <text evidence="18">The sequence shown here is derived from an EMBL/GenBank/DDBJ whole genome shotgun (WGS) entry which is preliminary data.</text>
</comment>
<dbReference type="InterPro" id="IPR017871">
    <property type="entry name" value="ABC_transporter-like_CS"/>
</dbReference>
<keyword evidence="7" id="KW-0228">DNA excision</keyword>
<evidence type="ECO:0000256" key="6">
    <source>
        <dbReference type="ARBA" id="ARBA00022763"/>
    </source>
</evidence>
<dbReference type="InterPro" id="IPR003593">
    <property type="entry name" value="AAA+_ATPase"/>
</dbReference>